<evidence type="ECO:0000313" key="3">
    <source>
        <dbReference type="EMBL" id="KAG2971104.1"/>
    </source>
</evidence>
<dbReference type="EMBL" id="RCMG01000473">
    <property type="protein sequence ID" value="KAG2853584.1"/>
    <property type="molecule type" value="Genomic_DNA"/>
</dbReference>
<accession>A0A329RB68</accession>
<evidence type="ECO:0000313" key="5">
    <source>
        <dbReference type="EMBL" id="KAG6946300.1"/>
    </source>
</evidence>
<gene>
    <name evidence="5" type="ORF">JG687_00016792</name>
    <name evidence="6" type="ORF">PC110_g21663</name>
    <name evidence="1" type="ORF">PC113_g14044</name>
    <name evidence="2" type="ORF">PC117_g18725</name>
    <name evidence="3" type="ORF">PC118_g16462</name>
    <name evidence="4" type="ORF">PC129_g19781</name>
</gene>
<dbReference type="VEuPathDB" id="FungiDB:PC110_g21663"/>
<sequence length="235" mass="26600">MTVTLLIVDGLEAGVARKALIEKAVEEASKLRPEKLGSSKLVGLLCKWAIQCGERSIIDTVANKFKQTNPKLLQPVIEAFSQHMSGVDASDEKFGVLVSIAEKRSEWLNDQLQALEKPFSWEMPDAYFPDNANVQAFLRGSTVSMNTIGVRHFNGVSHARNYAKKWMREKQINASYTFASDGRGQSAYVTIKKTRDWFSEHQKKLLEYKTEFNLLSARFGVWRGFQWHIKKASAP</sequence>
<dbReference type="Proteomes" id="UP000688947">
    <property type="component" value="Unassembled WGS sequence"/>
</dbReference>
<dbReference type="EMBL" id="RCMK01000770">
    <property type="protein sequence ID" value="KAG2912943.1"/>
    <property type="molecule type" value="Genomic_DNA"/>
</dbReference>
<dbReference type="Proteomes" id="UP000736787">
    <property type="component" value="Unassembled WGS sequence"/>
</dbReference>
<reference evidence="1" key="2">
    <citation type="submission" date="2018-10" db="EMBL/GenBank/DDBJ databases">
        <title>Effector identification in a new, highly contiguous assembly of the strawberry crown rot pathogen Phytophthora cactorum.</title>
        <authorList>
            <person name="Armitage A.D."/>
            <person name="Nellist C.F."/>
            <person name="Bates H."/>
            <person name="Vickerstaff R.J."/>
            <person name="Harrison R.J."/>
        </authorList>
    </citation>
    <scope>NUCLEOTIDE SEQUENCE</scope>
    <source>
        <strain evidence="1">15-7</strain>
        <strain evidence="2">4040</strain>
        <strain evidence="3">P415</strain>
        <strain evidence="4">P421</strain>
    </source>
</reference>
<reference evidence="6 7" key="1">
    <citation type="submission" date="2018-01" db="EMBL/GenBank/DDBJ databases">
        <title>Draft genome of the strawberry crown rot pathogen Phytophthora cactorum.</title>
        <authorList>
            <person name="Armitage A.D."/>
            <person name="Lysoe E."/>
            <person name="Nellist C.F."/>
            <person name="Harrison R.J."/>
            <person name="Brurberg M.B."/>
        </authorList>
    </citation>
    <scope>NUCLEOTIDE SEQUENCE [LARGE SCALE GENOMIC DNA]</scope>
    <source>
        <strain evidence="6 7">10300</strain>
    </source>
</reference>
<dbReference type="EMBL" id="JAENGZ010001770">
    <property type="protein sequence ID" value="KAG6946300.1"/>
    <property type="molecule type" value="Genomic_DNA"/>
</dbReference>
<dbReference type="Proteomes" id="UP000251314">
    <property type="component" value="Unassembled WGS sequence"/>
</dbReference>
<name>A0A329RB68_9STRA</name>
<evidence type="ECO:0000313" key="1">
    <source>
        <dbReference type="EMBL" id="KAG2853584.1"/>
    </source>
</evidence>
<proteinExistence type="predicted"/>
<dbReference type="EMBL" id="RCML01000686">
    <property type="protein sequence ID" value="KAG2971104.1"/>
    <property type="molecule type" value="Genomic_DNA"/>
</dbReference>
<dbReference type="OrthoDB" id="90465at2759"/>
<evidence type="ECO:0000313" key="4">
    <source>
        <dbReference type="EMBL" id="KAG3209203.1"/>
    </source>
</evidence>
<dbReference type="AlphaFoldDB" id="A0A329RB68"/>
<evidence type="ECO:0000313" key="6">
    <source>
        <dbReference type="EMBL" id="RAW21895.1"/>
    </source>
</evidence>
<dbReference type="Proteomes" id="UP000697107">
    <property type="component" value="Unassembled WGS sequence"/>
</dbReference>
<dbReference type="Proteomes" id="UP000735874">
    <property type="component" value="Unassembled WGS sequence"/>
</dbReference>
<dbReference type="EMBL" id="MJFZ01001513">
    <property type="protein sequence ID" value="RAW21895.1"/>
    <property type="molecule type" value="Genomic_DNA"/>
</dbReference>
<organism evidence="6 7">
    <name type="scientific">Phytophthora cactorum</name>
    <dbReference type="NCBI Taxonomy" id="29920"/>
    <lineage>
        <taxon>Eukaryota</taxon>
        <taxon>Sar</taxon>
        <taxon>Stramenopiles</taxon>
        <taxon>Oomycota</taxon>
        <taxon>Peronosporomycetes</taxon>
        <taxon>Peronosporales</taxon>
        <taxon>Peronosporaceae</taxon>
        <taxon>Phytophthora</taxon>
    </lineage>
</organism>
<evidence type="ECO:0000313" key="7">
    <source>
        <dbReference type="Proteomes" id="UP000251314"/>
    </source>
</evidence>
<evidence type="ECO:0000313" key="2">
    <source>
        <dbReference type="EMBL" id="KAG2912943.1"/>
    </source>
</evidence>
<protein>
    <submittedName>
        <fullName evidence="6">Uncharacterized protein</fullName>
    </submittedName>
</protein>
<keyword evidence="7" id="KW-1185">Reference proteome</keyword>
<reference evidence="5" key="3">
    <citation type="submission" date="2021-01" db="EMBL/GenBank/DDBJ databases">
        <title>Phytophthora aleatoria, a newly-described species from Pinus radiata is distinct from Phytophthora cactorum isolates based on comparative genomics.</title>
        <authorList>
            <person name="Mcdougal R."/>
            <person name="Panda P."/>
            <person name="Williams N."/>
            <person name="Studholme D.J."/>
        </authorList>
    </citation>
    <scope>NUCLEOTIDE SEQUENCE</scope>
    <source>
        <strain evidence="5">NZFS 3830</strain>
    </source>
</reference>
<dbReference type="EMBL" id="RCMV01001312">
    <property type="protein sequence ID" value="KAG3209203.1"/>
    <property type="molecule type" value="Genomic_DNA"/>
</dbReference>
<dbReference type="Proteomes" id="UP000760860">
    <property type="component" value="Unassembled WGS sequence"/>
</dbReference>
<comment type="caution">
    <text evidence="6">The sequence shown here is derived from an EMBL/GenBank/DDBJ whole genome shotgun (WGS) entry which is preliminary data.</text>
</comment>